<dbReference type="InterPro" id="IPR006860">
    <property type="entry name" value="FecR"/>
</dbReference>
<accession>A0A1F7WTI6</accession>
<dbReference type="AlphaFoldDB" id="A0A1F7WTI6"/>
<evidence type="ECO:0000259" key="3">
    <source>
        <dbReference type="Pfam" id="PF04773"/>
    </source>
</evidence>
<organism evidence="5 6">
    <name type="scientific">Candidatus Woesebacteria bacterium GWB1_43_5</name>
    <dbReference type="NCBI Taxonomy" id="1802474"/>
    <lineage>
        <taxon>Bacteria</taxon>
        <taxon>Candidatus Woeseibacteriota</taxon>
    </lineage>
</organism>
<feature type="domain" description="FecR protein" evidence="3">
    <location>
        <begin position="96"/>
        <end position="171"/>
    </location>
</feature>
<dbReference type="Pfam" id="PF09992">
    <property type="entry name" value="NAGPA"/>
    <property type="match status" value="1"/>
</dbReference>
<keyword evidence="2" id="KW-0472">Membrane</keyword>
<reference evidence="5 6" key="1">
    <citation type="journal article" date="2016" name="Nat. Commun.">
        <title>Thousands of microbial genomes shed light on interconnected biogeochemical processes in an aquifer system.</title>
        <authorList>
            <person name="Anantharaman K."/>
            <person name="Brown C.T."/>
            <person name="Hug L.A."/>
            <person name="Sharon I."/>
            <person name="Castelle C.J."/>
            <person name="Probst A.J."/>
            <person name="Thomas B.C."/>
            <person name="Singh A."/>
            <person name="Wilkins M.J."/>
            <person name="Karaoz U."/>
            <person name="Brodie E.L."/>
            <person name="Williams K.H."/>
            <person name="Hubbard S.S."/>
            <person name="Banfield J.F."/>
        </authorList>
    </citation>
    <scope>NUCLEOTIDE SEQUENCE [LARGE SCALE GENOMIC DNA]</scope>
</reference>
<evidence type="ECO:0000313" key="6">
    <source>
        <dbReference type="Proteomes" id="UP000178812"/>
    </source>
</evidence>
<keyword evidence="2" id="KW-0812">Transmembrane</keyword>
<sequence length="520" mass="55301">MRSFLKRLRDRLPKRFPLIIAIAAVVVLGLVLGYFGYKRGLLGKMTDSIGQITQQGKEEEKIPEKVKAIQPEVTLVREGKTSVVGEGLEQNLQEGDAIATGPAGVAQFTYPSGTVVRLGPATQVVLTSPDSLGQQIGKVYVRFRKLLGVQEKFEVESTSAIAAVRGSTFASFIKPNVNQRVMVTEDEAEVTPKDAGGNRLEDSKKTVKKGEQASISKTGTVTVSPQKLTTEEKEWLDFNAKLDENPEDLSIINLFSTLKLPTPTPMSVASGSPTPTAVPLFSFTSMPGTGYQKGSVATSIGTFPLACYGANRGSIRMVTDSASDSDCTDNCPVLPLDVYATRNGGVAAINGMYFCPADYPACSGKVNTFDTLFFNSRTKTYMNSANNVYSNIPFVGMNADHSIVFAGSSSSWGRDAGIIGGTAGNPMLMQGGGYAVNEGALDDKQRNVKSNRGAIVLEGDTIYLCITQGATVPDSAKVYQTLGADYAINIDGGGSSALWVQGAYKYGPGRQIPTAIILAP</sequence>
<dbReference type="Proteomes" id="UP000178812">
    <property type="component" value="Unassembled WGS sequence"/>
</dbReference>
<gene>
    <name evidence="5" type="ORF">A2125_02085</name>
</gene>
<keyword evidence="2" id="KW-1133">Transmembrane helix</keyword>
<feature type="domain" description="Phosphodiester glycosidase" evidence="4">
    <location>
        <begin position="345"/>
        <end position="518"/>
    </location>
</feature>
<comment type="caution">
    <text evidence="5">The sequence shown here is derived from an EMBL/GenBank/DDBJ whole genome shotgun (WGS) entry which is preliminary data.</text>
</comment>
<feature type="compositionally biased region" description="Polar residues" evidence="1">
    <location>
        <begin position="213"/>
        <end position="226"/>
    </location>
</feature>
<dbReference type="PANTHER" id="PTHR38731:SF3">
    <property type="entry name" value="BLL6125 PROTEIN"/>
    <property type="match status" value="1"/>
</dbReference>
<proteinExistence type="predicted"/>
<dbReference type="Gene3D" id="2.60.120.1440">
    <property type="match status" value="1"/>
</dbReference>
<evidence type="ECO:0000259" key="4">
    <source>
        <dbReference type="Pfam" id="PF09992"/>
    </source>
</evidence>
<dbReference type="PANTHER" id="PTHR38731">
    <property type="entry name" value="LIPL45-RELATED LIPOPROTEIN-RELATED"/>
    <property type="match status" value="1"/>
</dbReference>
<dbReference type="Pfam" id="PF04773">
    <property type="entry name" value="FecR"/>
    <property type="match status" value="1"/>
</dbReference>
<feature type="transmembrane region" description="Helical" evidence="2">
    <location>
        <begin position="16"/>
        <end position="37"/>
    </location>
</feature>
<name>A0A1F7WTI6_9BACT</name>
<dbReference type="InterPro" id="IPR018711">
    <property type="entry name" value="NAGPA"/>
</dbReference>
<evidence type="ECO:0000256" key="2">
    <source>
        <dbReference type="SAM" id="Phobius"/>
    </source>
</evidence>
<feature type="region of interest" description="Disordered" evidence="1">
    <location>
        <begin position="189"/>
        <end position="226"/>
    </location>
</feature>
<protein>
    <recommendedName>
        <fullName evidence="7">Phosphodiester glycosidase domain-containing protein</fullName>
    </recommendedName>
</protein>
<evidence type="ECO:0000256" key="1">
    <source>
        <dbReference type="SAM" id="MobiDB-lite"/>
    </source>
</evidence>
<evidence type="ECO:0008006" key="7">
    <source>
        <dbReference type="Google" id="ProtNLM"/>
    </source>
</evidence>
<evidence type="ECO:0000313" key="5">
    <source>
        <dbReference type="EMBL" id="OGM05385.1"/>
    </source>
</evidence>
<feature type="compositionally biased region" description="Basic and acidic residues" evidence="1">
    <location>
        <begin position="199"/>
        <end position="211"/>
    </location>
</feature>
<dbReference type="EMBL" id="MGFM01000039">
    <property type="protein sequence ID" value="OGM05385.1"/>
    <property type="molecule type" value="Genomic_DNA"/>
</dbReference>